<dbReference type="KEGG" id="dla:I6G47_25005"/>
<dbReference type="EMBL" id="FNPE01000023">
    <property type="protein sequence ID" value="SDZ42066.1"/>
    <property type="molecule type" value="Genomic_DNA"/>
</dbReference>
<reference evidence="2 3" key="1">
    <citation type="submission" date="2016-10" db="EMBL/GenBank/DDBJ databases">
        <authorList>
            <person name="de Groot N.N."/>
        </authorList>
    </citation>
    <scope>NUCLEOTIDE SEQUENCE [LARGE SCALE GENOMIC DNA]</scope>
    <source>
        <strain evidence="2 3">LMG 24775</strain>
    </source>
</reference>
<evidence type="ECO:0000313" key="2">
    <source>
        <dbReference type="EMBL" id="SDZ42066.1"/>
    </source>
</evidence>
<dbReference type="Proteomes" id="UP000595064">
    <property type="component" value="Chromosome"/>
</dbReference>
<reference evidence="1 4" key="2">
    <citation type="submission" date="2020-12" db="EMBL/GenBank/DDBJ databases">
        <title>FDA dAtabase for Regulatory Grade micrObial Sequences (FDA-ARGOS): Supporting development and validation of Infectious Disease Dx tests.</title>
        <authorList>
            <person name="Sproer C."/>
            <person name="Gronow S."/>
            <person name="Severitt S."/>
            <person name="Schroder I."/>
            <person name="Tallon L."/>
            <person name="Sadzewicz L."/>
            <person name="Zhao X."/>
            <person name="Boylan J."/>
            <person name="Ott S."/>
            <person name="Bowen H."/>
            <person name="Vavikolanu K."/>
            <person name="Mehta A."/>
            <person name="Aluvathingal J."/>
            <person name="Nadendla S."/>
            <person name="Lowell S."/>
            <person name="Myers T."/>
            <person name="Yan Y."/>
            <person name="Sichtig H."/>
        </authorList>
    </citation>
    <scope>NUCLEOTIDE SEQUENCE [LARGE SCALE GENOMIC DNA]</scope>
    <source>
        <strain evidence="1 4">FDAARGOS_890</strain>
    </source>
</reference>
<dbReference type="AlphaFoldDB" id="A0A1H3SVN6"/>
<dbReference type="GeneID" id="94689878"/>
<accession>A0A1H3SVN6</accession>
<protein>
    <submittedName>
        <fullName evidence="2">Uncharacterized protein</fullName>
    </submittedName>
</protein>
<sequence length="293" mass="31585">MLETFPQLHQGLGLHGQPGAAAPSSLRVLAMLRDTAADPEGQSEQSLLWPVCASLQRLGMPVLVLDASQGEAADAPGLAQLLQQSAWQARTGLHPDPRHSSVAVLPARQGLELLPLQARQAGMTPMQWLQRHVRGYAIVMLYADADTLARNLPGQAVHPLMVLPEHGPRVLGCYRQLKQLAVHAGLRCLLAPLLPGADPVDVTSYDWRRGQTGARSQAEDAQRRQSQIDALLRCAQRHLGHAPGLLPVRLHHAPDLQRLALQLLNHAGSVLPHGGQDLAAGYAPLPASHAWSH</sequence>
<gene>
    <name evidence="1" type="ORF">I6G47_25005</name>
    <name evidence="2" type="ORF">SAMN05421547_12364</name>
</gene>
<keyword evidence="4" id="KW-1185">Reference proteome</keyword>
<proteinExistence type="predicted"/>
<name>A0A1H3SVN6_9BURK</name>
<organism evidence="2 3">
    <name type="scientific">Delftia lacustris</name>
    <dbReference type="NCBI Taxonomy" id="558537"/>
    <lineage>
        <taxon>Bacteria</taxon>
        <taxon>Pseudomonadati</taxon>
        <taxon>Pseudomonadota</taxon>
        <taxon>Betaproteobacteria</taxon>
        <taxon>Burkholderiales</taxon>
        <taxon>Comamonadaceae</taxon>
        <taxon>Delftia</taxon>
    </lineage>
</organism>
<dbReference type="RefSeq" id="WP_016449286.1">
    <property type="nucleotide sequence ID" value="NZ_AP025556.1"/>
</dbReference>
<dbReference type="EMBL" id="CP065748">
    <property type="protein sequence ID" value="QPS80229.1"/>
    <property type="molecule type" value="Genomic_DNA"/>
</dbReference>
<evidence type="ECO:0000313" key="1">
    <source>
        <dbReference type="EMBL" id="QPS80229.1"/>
    </source>
</evidence>
<evidence type="ECO:0000313" key="3">
    <source>
        <dbReference type="Proteomes" id="UP000183417"/>
    </source>
</evidence>
<evidence type="ECO:0000313" key="4">
    <source>
        <dbReference type="Proteomes" id="UP000595064"/>
    </source>
</evidence>
<dbReference type="Proteomes" id="UP000183417">
    <property type="component" value="Unassembled WGS sequence"/>
</dbReference>